<dbReference type="PROSITE" id="PS01030">
    <property type="entry name" value="RNA_POL_M_15KD"/>
    <property type="match status" value="1"/>
</dbReference>
<evidence type="ECO:0000256" key="14">
    <source>
        <dbReference type="ARBA" id="ARBA00022771"/>
    </source>
</evidence>
<keyword evidence="11" id="KW-0963">Cytoplasm</keyword>
<evidence type="ECO:0000256" key="25">
    <source>
        <dbReference type="ARBA" id="ARBA00058524"/>
    </source>
</evidence>
<dbReference type="CDD" id="cd10509">
    <property type="entry name" value="Zn-ribbon_RPC11"/>
    <property type="match status" value="1"/>
</dbReference>
<dbReference type="GO" id="GO:0008270">
    <property type="term" value="F:zinc ion binding"/>
    <property type="evidence" value="ECO:0007669"/>
    <property type="project" value="UniProtKB-KW"/>
</dbReference>
<dbReference type="SMART" id="SM00661">
    <property type="entry name" value="RPOL9"/>
    <property type="match status" value="1"/>
</dbReference>
<evidence type="ECO:0000256" key="17">
    <source>
        <dbReference type="ARBA" id="ARBA00023128"/>
    </source>
</evidence>
<dbReference type="GO" id="GO:0005739">
    <property type="term" value="C:mitochondrion"/>
    <property type="evidence" value="ECO:0007669"/>
    <property type="project" value="UniProtKB-SubCell"/>
</dbReference>
<protein>
    <recommendedName>
        <fullName evidence="8">DNA-directed RNA polymerase III subunit RPC10</fullName>
        <ecNumber evidence="6">2.7.7.87</ecNumber>
    </recommendedName>
    <alternativeName>
        <fullName evidence="27">DNA-directed RNA polymerase III subunit K</fullName>
    </alternativeName>
    <alternativeName>
        <fullName evidence="21">RNA polymerase III subunit C11</fullName>
    </alternativeName>
    <alternativeName>
        <fullName evidence="7">Threonylcarbamoyl-AMP synthase</fullName>
    </alternativeName>
</protein>
<dbReference type="SUPFAM" id="SSF57783">
    <property type="entry name" value="Zinc beta-ribbon"/>
    <property type="match status" value="1"/>
</dbReference>
<dbReference type="NCBIfam" id="TIGR00057">
    <property type="entry name" value="L-threonylcarbamoyladenylate synthase"/>
    <property type="match status" value="1"/>
</dbReference>
<dbReference type="InterPro" id="IPR006070">
    <property type="entry name" value="Sua5-like_dom"/>
</dbReference>
<evidence type="ECO:0000259" key="31">
    <source>
        <dbReference type="PROSITE" id="PS51163"/>
    </source>
</evidence>
<dbReference type="EC" id="2.7.7.87" evidence="6"/>
<dbReference type="GO" id="GO:0006383">
    <property type="term" value="P:transcription by RNA polymerase III"/>
    <property type="evidence" value="ECO:0007669"/>
    <property type="project" value="UniProtKB-ARBA"/>
</dbReference>
<evidence type="ECO:0000256" key="10">
    <source>
        <dbReference type="ARBA" id="ARBA00022478"/>
    </source>
</evidence>
<feature type="domain" description="YrdC-like" evidence="31">
    <location>
        <begin position="154"/>
        <end position="345"/>
    </location>
</feature>
<evidence type="ECO:0000256" key="13">
    <source>
        <dbReference type="ARBA" id="ARBA00022723"/>
    </source>
</evidence>
<evidence type="ECO:0000313" key="33">
    <source>
        <dbReference type="Proteomes" id="UP001607302"/>
    </source>
</evidence>
<dbReference type="InterPro" id="IPR017945">
    <property type="entry name" value="DHBP_synth_RibB-like_a/b_dom"/>
</dbReference>
<keyword evidence="12" id="KW-0808">Transferase</keyword>
<evidence type="ECO:0000256" key="2">
    <source>
        <dbReference type="ARBA" id="ARBA00004173"/>
    </source>
</evidence>
<feature type="domain" description="TFIIS-type" evidence="30">
    <location>
        <begin position="64"/>
        <end position="106"/>
    </location>
</feature>
<dbReference type="PANTHER" id="PTHR17490:SF10">
    <property type="entry name" value="THREONYLCARBAMOYL-AMP SYNTHASE"/>
    <property type="match status" value="1"/>
</dbReference>
<dbReference type="Pfam" id="PF01096">
    <property type="entry name" value="Zn_ribbon_TFIIS"/>
    <property type="match status" value="1"/>
</dbReference>
<organism evidence="32 33">
    <name type="scientific">Vespula squamosa</name>
    <name type="common">Southern yellow jacket</name>
    <name type="synonym">Wasp</name>
    <dbReference type="NCBI Taxonomy" id="30214"/>
    <lineage>
        <taxon>Eukaryota</taxon>
        <taxon>Metazoa</taxon>
        <taxon>Ecdysozoa</taxon>
        <taxon>Arthropoda</taxon>
        <taxon>Hexapoda</taxon>
        <taxon>Insecta</taxon>
        <taxon>Pterygota</taxon>
        <taxon>Neoptera</taxon>
        <taxon>Endopterygota</taxon>
        <taxon>Hymenoptera</taxon>
        <taxon>Apocrita</taxon>
        <taxon>Aculeata</taxon>
        <taxon>Vespoidea</taxon>
        <taxon>Vespidae</taxon>
        <taxon>Vespinae</taxon>
        <taxon>Vespula</taxon>
    </lineage>
</organism>
<reference evidence="32 33" key="1">
    <citation type="journal article" date="2024" name="Ann. Entomol. Soc. Am.">
        <title>Genomic analyses of the southern and eastern yellowjacket wasps (Hymenoptera: Vespidae) reveal evolutionary signatures of social life.</title>
        <authorList>
            <person name="Catto M.A."/>
            <person name="Caine P.B."/>
            <person name="Orr S.E."/>
            <person name="Hunt B.G."/>
            <person name="Goodisman M.A.D."/>
        </authorList>
    </citation>
    <scope>NUCLEOTIDE SEQUENCE [LARGE SCALE GENOMIC DNA]</scope>
    <source>
        <strain evidence="32">233</strain>
        <tissue evidence="32">Head and thorax</tissue>
    </source>
</reference>
<keyword evidence="19 29" id="KW-0804">Transcription</keyword>
<evidence type="ECO:0000256" key="1">
    <source>
        <dbReference type="ARBA" id="ARBA00004123"/>
    </source>
</evidence>
<dbReference type="Gene3D" id="2.20.25.10">
    <property type="match status" value="1"/>
</dbReference>
<dbReference type="InterPro" id="IPR019761">
    <property type="entry name" value="DNA-dir_RNA_pol-M_15_CS"/>
</dbReference>
<evidence type="ECO:0000256" key="6">
    <source>
        <dbReference type="ARBA" id="ARBA00012584"/>
    </source>
</evidence>
<dbReference type="PROSITE" id="PS51163">
    <property type="entry name" value="YRDC"/>
    <property type="match status" value="1"/>
</dbReference>
<comment type="similarity">
    <text evidence="5">Belongs to the SUA5 family.</text>
</comment>
<evidence type="ECO:0000256" key="27">
    <source>
        <dbReference type="ARBA" id="ARBA00078854"/>
    </source>
</evidence>
<dbReference type="Gene3D" id="3.90.870.10">
    <property type="entry name" value="DHBP synthase"/>
    <property type="match status" value="1"/>
</dbReference>
<evidence type="ECO:0000256" key="18">
    <source>
        <dbReference type="ARBA" id="ARBA00023136"/>
    </source>
</evidence>
<dbReference type="PANTHER" id="PTHR17490">
    <property type="entry name" value="SUA5"/>
    <property type="match status" value="1"/>
</dbReference>
<comment type="subunit">
    <text evidence="22">Component of the RNA polymerase III complex consisting of 17 subunits: a ten-subunit horseshoe-shaped catalytic core composed of POLR3A/RPC1, POLR3B/RPC2, POLR1C/RPAC1, POLR1D/RPAC2, POLR3K/RPC10, POLR2E/RPABC1, POLR2F/RPABC2, POLR2H/RPABC3, POLR2K/RPABC4 and POLR2L/RPABC5; a mobile stalk composed of two subunits POLR3H/RPC8 and CRCP/RPC9, protruding from the core and functioning primarily in transcription initiation; and additional subunits homologous to general transcription factors of the RNA polymerase II machinery, POLR3C/RPC3-POLR3F/RPC6-POLR3G/RPC7 heterotrimer required for transcription initiation and POLR3D/RPC4-POLR3E/RPC5 heterodimer involved in both transcription initiation and termination.</text>
</comment>
<evidence type="ECO:0000256" key="23">
    <source>
        <dbReference type="ARBA" id="ARBA00048366"/>
    </source>
</evidence>
<evidence type="ECO:0000256" key="16">
    <source>
        <dbReference type="ARBA" id="ARBA00022946"/>
    </source>
</evidence>
<keyword evidence="18" id="KW-0472">Membrane</keyword>
<keyword evidence="9" id="KW-1003">Cell membrane</keyword>
<evidence type="ECO:0000256" key="21">
    <source>
        <dbReference type="ARBA" id="ARBA00029985"/>
    </source>
</evidence>
<evidence type="ECO:0000256" key="9">
    <source>
        <dbReference type="ARBA" id="ARBA00022475"/>
    </source>
</evidence>
<dbReference type="InterPro" id="IPR050156">
    <property type="entry name" value="TC-AMP_synthase_SUA5"/>
</dbReference>
<evidence type="ECO:0000256" key="26">
    <source>
        <dbReference type="ARBA" id="ARBA00063146"/>
    </source>
</evidence>
<comment type="catalytic activity">
    <reaction evidence="23">
        <text>L-threonine + hydrogencarbonate + ATP = L-threonylcarbamoyladenylate + diphosphate + H2O</text>
        <dbReference type="Rhea" id="RHEA:36407"/>
        <dbReference type="ChEBI" id="CHEBI:15377"/>
        <dbReference type="ChEBI" id="CHEBI:17544"/>
        <dbReference type="ChEBI" id="CHEBI:30616"/>
        <dbReference type="ChEBI" id="CHEBI:33019"/>
        <dbReference type="ChEBI" id="CHEBI:57926"/>
        <dbReference type="ChEBI" id="CHEBI:73682"/>
        <dbReference type="EC" id="2.7.7.87"/>
    </reaction>
</comment>
<keyword evidence="33" id="KW-1185">Reference proteome</keyword>
<evidence type="ECO:0000256" key="15">
    <source>
        <dbReference type="ARBA" id="ARBA00022833"/>
    </source>
</evidence>
<evidence type="ECO:0000256" key="28">
    <source>
        <dbReference type="PROSITE-ProRule" id="PRU00472"/>
    </source>
</evidence>
<evidence type="ECO:0000256" key="11">
    <source>
        <dbReference type="ARBA" id="ARBA00022490"/>
    </source>
</evidence>
<evidence type="ECO:0000259" key="30">
    <source>
        <dbReference type="PROSITE" id="PS51133"/>
    </source>
</evidence>
<comment type="function">
    <text evidence="25">Cytoplasmic and mitochondrial threonylcarbamoyl-AMP synthase required for the formation of a threonylcarbamoyl group on adenosine at position 37 (t(6)A37) in tRNAs that read codons beginning with adenine. Catalyzes the conversion of L-threonine, HCO(3)(-)/CO(2) and ATP to give threonylcarbamoyl-AMP (TC-AMP) as the acyladenylate intermediate, with the release of diphosphate. Participates in t(6)A37 formation in cytoplasmic and mitochondrial tRNAs. May regulate the activity of some transporters.</text>
</comment>
<dbReference type="Pfam" id="PF01300">
    <property type="entry name" value="Sua5_yciO_yrdC"/>
    <property type="match status" value="1"/>
</dbReference>
<comment type="similarity">
    <text evidence="29">Belongs to the archaeal rpoM/eukaryotic RPA12/RPB9/RPC11 RNA polymerase family.</text>
</comment>
<dbReference type="PROSITE" id="PS51133">
    <property type="entry name" value="ZF_TFIIS_2"/>
    <property type="match status" value="1"/>
</dbReference>
<evidence type="ECO:0000256" key="22">
    <source>
        <dbReference type="ARBA" id="ARBA00044007"/>
    </source>
</evidence>
<dbReference type="InterPro" id="IPR034014">
    <property type="entry name" value="Zn_ribbon_RPC11_C"/>
</dbReference>
<keyword evidence="10 29" id="KW-0240">DNA-directed RNA polymerase</keyword>
<comment type="subcellular location">
    <subcellularLocation>
        <location evidence="3">Cell membrane</location>
        <topology evidence="3">Peripheral membrane protein</topology>
    </subcellularLocation>
    <subcellularLocation>
        <location evidence="4">Cytoplasm</location>
    </subcellularLocation>
    <subcellularLocation>
        <location evidence="2">Mitochondrion</location>
    </subcellularLocation>
    <subcellularLocation>
        <location evidence="1">Nucleus</location>
    </subcellularLocation>
</comment>
<evidence type="ECO:0000256" key="20">
    <source>
        <dbReference type="ARBA" id="ARBA00023242"/>
    </source>
</evidence>
<keyword evidence="20" id="KW-0539">Nucleus</keyword>
<dbReference type="Pfam" id="PF02150">
    <property type="entry name" value="Zn_ribbon_RPB9"/>
    <property type="match status" value="1"/>
</dbReference>
<keyword evidence="13 29" id="KW-0479">Metal-binding</keyword>
<comment type="function">
    <text evidence="24">Core component of RNA polymerase III (Pol III) which synthesizes small non-coding RNAs using the four ribonucleoside triphosphates as substrates. Can mediate Pol I proofreading of the nascent RNA transcript. Anchors into the Pol III active site to constantly monitor transcription fidelity, cleaves mis-incorporated 5'-ribonucleotides and restarts the transcription process. Once Pol III reaches the poly(dT) termination signal, can induce Pol III clamp opening and transcription termination. Pol III plays an important role in sensing and limiting infection by intracellular bacteria and DNA viruses. Acts as a nuclear and cytosolic DNA sensor involved in innate immune response. Can sense non-self dsDNA that serves as template for transcription into dsRNA. The non-self RNA polymerase III transcripts, such as Epstein-Barr virus-encoded RNAs (EBERs) induce type I interferon and NF-kappa-B through the RIG-I pathway.</text>
</comment>
<dbReference type="FunFam" id="3.90.870.10:FF:000007">
    <property type="entry name" value="YrdC N6-threonylcarbamoyltransferase domain containing"/>
    <property type="match status" value="1"/>
</dbReference>
<sequence>MLLFCPTCGNVLHVEEYTGLRFACNTCPYIFNIARKVSSRTYPKLKEVDDVLGGSAAWENVDSTEERCPKCTNTRAYFMQIQTRSADEPMTTFYKCCNSQCEYLLSFFLYPKINQQRTIMNPKTLGPMKVLLSAAVEQINLLGPEEKHWFIGGDRSIAMAVELLNKGEIIAIPTDTIYGFAGSIKNDKAIKRLYEIKKRDQHKPLAICIDNVNNIHRWGIVDELPSLLKENLLPGPFTIVLKRTKALNPSLNPGIDNVGIRVPDYKFIRSVAKLAGPLALTSANESNKLSSVHPNEFSELWPELAGIFYQQVENKKYISQLQRTGSTVIDLSQAGQYNILRKGVKLEHCIKILHHYGLKPCNN</sequence>
<evidence type="ECO:0000313" key="32">
    <source>
        <dbReference type="EMBL" id="KAL2720012.1"/>
    </source>
</evidence>
<dbReference type="InterPro" id="IPR001222">
    <property type="entry name" value="Znf_TFIIS"/>
</dbReference>
<evidence type="ECO:0000256" key="7">
    <source>
        <dbReference type="ARBA" id="ARBA00015492"/>
    </source>
</evidence>
<gene>
    <name evidence="32" type="ORF">V1478_010278</name>
</gene>
<keyword evidence="14 28" id="KW-0863">Zinc-finger</keyword>
<evidence type="ECO:0000256" key="12">
    <source>
        <dbReference type="ARBA" id="ARBA00022679"/>
    </source>
</evidence>
<accession>A0ABD2AHB0</accession>
<dbReference type="Proteomes" id="UP001607302">
    <property type="component" value="Unassembled WGS sequence"/>
</dbReference>
<dbReference type="SMART" id="SM00440">
    <property type="entry name" value="ZnF_C2C2"/>
    <property type="match status" value="1"/>
</dbReference>
<evidence type="ECO:0000256" key="5">
    <source>
        <dbReference type="ARBA" id="ARBA00007663"/>
    </source>
</evidence>
<dbReference type="GO" id="GO:0005666">
    <property type="term" value="C:RNA polymerase III complex"/>
    <property type="evidence" value="ECO:0007669"/>
    <property type="project" value="UniProtKB-ARBA"/>
</dbReference>
<comment type="subunit">
    <text evidence="26">Interacts with RSC1A1.</text>
</comment>
<comment type="caution">
    <text evidence="32">The sequence shown here is derived from an EMBL/GenBank/DDBJ whole genome shotgun (WGS) entry which is preliminary data.</text>
</comment>
<dbReference type="SUPFAM" id="SSF55821">
    <property type="entry name" value="YrdC/RibB"/>
    <property type="match status" value="1"/>
</dbReference>
<keyword evidence="15" id="KW-0862">Zinc</keyword>
<evidence type="ECO:0000256" key="24">
    <source>
        <dbReference type="ARBA" id="ARBA00054653"/>
    </source>
</evidence>
<evidence type="ECO:0000256" key="4">
    <source>
        <dbReference type="ARBA" id="ARBA00004496"/>
    </source>
</evidence>
<dbReference type="AlphaFoldDB" id="A0ABD2AHB0"/>
<keyword evidence="16" id="KW-0809">Transit peptide</keyword>
<dbReference type="InterPro" id="IPR001529">
    <property type="entry name" value="Zn_ribbon_RPB9"/>
</dbReference>
<dbReference type="FunFam" id="2.20.25.10:FF:000005">
    <property type="entry name" value="DNA-directed RNA polymerase subunit"/>
    <property type="match status" value="1"/>
</dbReference>
<dbReference type="GO" id="GO:0005886">
    <property type="term" value="C:plasma membrane"/>
    <property type="evidence" value="ECO:0007669"/>
    <property type="project" value="UniProtKB-SubCell"/>
</dbReference>
<evidence type="ECO:0000256" key="19">
    <source>
        <dbReference type="ARBA" id="ARBA00023163"/>
    </source>
</evidence>
<keyword evidence="17" id="KW-0496">Mitochondrion</keyword>
<evidence type="ECO:0000256" key="29">
    <source>
        <dbReference type="RuleBase" id="RU003474"/>
    </source>
</evidence>
<name>A0ABD2AHB0_VESSQ</name>
<evidence type="ECO:0000256" key="8">
    <source>
        <dbReference type="ARBA" id="ARBA00020093"/>
    </source>
</evidence>
<dbReference type="GO" id="GO:0061710">
    <property type="term" value="F:L-threonylcarbamoyladenylate synthase"/>
    <property type="evidence" value="ECO:0007669"/>
    <property type="project" value="UniProtKB-EC"/>
</dbReference>
<dbReference type="EMBL" id="JAUDFV010000147">
    <property type="protein sequence ID" value="KAL2720012.1"/>
    <property type="molecule type" value="Genomic_DNA"/>
</dbReference>
<proteinExistence type="inferred from homology"/>
<evidence type="ECO:0000256" key="3">
    <source>
        <dbReference type="ARBA" id="ARBA00004202"/>
    </source>
</evidence>